<dbReference type="PANTHER" id="PTHR43176:SF3">
    <property type="entry name" value="3-HYDROXYISOBUTYRYL-COA HYDROLASE, MITOCHONDRIAL"/>
    <property type="match status" value="1"/>
</dbReference>
<evidence type="ECO:0000256" key="2">
    <source>
        <dbReference type="ARBA" id="ARBA00011915"/>
    </source>
</evidence>
<dbReference type="InterPro" id="IPR045004">
    <property type="entry name" value="ECH_dom"/>
</dbReference>
<dbReference type="Gene3D" id="3.90.226.10">
    <property type="entry name" value="2-enoyl-CoA Hydratase, Chain A, domain 1"/>
    <property type="match status" value="1"/>
</dbReference>
<dbReference type="GO" id="GO:0006574">
    <property type="term" value="P:L-valine catabolic process"/>
    <property type="evidence" value="ECO:0007669"/>
    <property type="project" value="TreeGrafter"/>
</dbReference>
<proteinExistence type="predicted"/>
<dbReference type="GO" id="GO:0016853">
    <property type="term" value="F:isomerase activity"/>
    <property type="evidence" value="ECO:0007669"/>
    <property type="project" value="UniProtKB-KW"/>
</dbReference>
<organism evidence="5 6">
    <name type="scientific">Arachnia propionica</name>
    <dbReference type="NCBI Taxonomy" id="1750"/>
    <lineage>
        <taxon>Bacteria</taxon>
        <taxon>Bacillati</taxon>
        <taxon>Actinomycetota</taxon>
        <taxon>Actinomycetes</taxon>
        <taxon>Propionibacteriales</taxon>
        <taxon>Propionibacteriaceae</taxon>
        <taxon>Arachnia</taxon>
    </lineage>
</organism>
<evidence type="ECO:0000256" key="1">
    <source>
        <dbReference type="ARBA" id="ARBA00001709"/>
    </source>
</evidence>
<dbReference type="Proteomes" id="UP000280935">
    <property type="component" value="Unassembled WGS sequence"/>
</dbReference>
<comment type="caution">
    <text evidence="5">The sequence shown here is derived from an EMBL/GenBank/DDBJ whole genome shotgun (WGS) entry which is preliminary data.</text>
</comment>
<dbReference type="EC" id="3.1.2.4" evidence="2"/>
<comment type="catalytic activity">
    <reaction evidence="1">
        <text>3-hydroxy-2-methylpropanoyl-CoA + H2O = 3-hydroxy-2-methylpropanoate + CoA + H(+)</text>
        <dbReference type="Rhea" id="RHEA:20888"/>
        <dbReference type="ChEBI" id="CHEBI:11805"/>
        <dbReference type="ChEBI" id="CHEBI:15377"/>
        <dbReference type="ChEBI" id="CHEBI:15378"/>
        <dbReference type="ChEBI" id="CHEBI:57287"/>
        <dbReference type="ChEBI" id="CHEBI:57340"/>
        <dbReference type="EC" id="3.1.2.4"/>
    </reaction>
</comment>
<dbReference type="GO" id="GO:0003860">
    <property type="term" value="F:3-hydroxyisobutyryl-CoA hydrolase activity"/>
    <property type="evidence" value="ECO:0007669"/>
    <property type="project" value="UniProtKB-EC"/>
</dbReference>
<keyword evidence="3" id="KW-0378">Hydrolase</keyword>
<dbReference type="Pfam" id="PF16113">
    <property type="entry name" value="ECH_2"/>
    <property type="match status" value="2"/>
</dbReference>
<reference evidence="5 6" key="1">
    <citation type="submission" date="2018-11" db="EMBL/GenBank/DDBJ databases">
        <title>Genomes From Bacteria Associated with the Canine Oral Cavity: a Test Case for Automated Genome-Based Taxonomic Assignment.</title>
        <authorList>
            <person name="Coil D.A."/>
            <person name="Jospin G."/>
            <person name="Darling A.E."/>
            <person name="Wallis C."/>
            <person name="Davis I.J."/>
            <person name="Harris S."/>
            <person name="Eisen J.A."/>
            <person name="Holcombe L.J."/>
            <person name="O'Flynn C."/>
        </authorList>
    </citation>
    <scope>NUCLEOTIDE SEQUENCE [LARGE SCALE GENOMIC DNA]</scope>
    <source>
        <strain evidence="5 6">OH2822_COT-296</strain>
    </source>
</reference>
<gene>
    <name evidence="5" type="ORF">EII35_08735</name>
</gene>
<feature type="domain" description="Enoyl-CoA hydratase/isomerase" evidence="4">
    <location>
        <begin position="14"/>
        <end position="180"/>
    </location>
</feature>
<evidence type="ECO:0000313" key="6">
    <source>
        <dbReference type="Proteomes" id="UP000280935"/>
    </source>
</evidence>
<dbReference type="InterPro" id="IPR029045">
    <property type="entry name" value="ClpP/crotonase-like_dom_sf"/>
</dbReference>
<keyword evidence="5" id="KW-0413">Isomerase</keyword>
<protein>
    <recommendedName>
        <fullName evidence="2">3-hydroxyisobutyryl-CoA hydrolase</fullName>
        <ecNumber evidence="2">3.1.2.4</ecNumber>
    </recommendedName>
</protein>
<sequence length="305" mass="33348">MTELIATSVVDGVATLSLNRPRAINAFNLEMLEAARAALDGWARDDEVREVVLTGSGERGFCAGADVRELASLLTGNAAWLHFLEVEYLLDLIIAQYPKHMTVHMRGITMGGGLGMAVGADRRIVDASSRLAMPETKIGFFPDAGVMRWLSKAGPLGVHMALTASEIGGGDALAMGLADESADGDLPTSLMGEQWLHDCYVGDDVVEIARRLAEHPHPDAQQAARDLRARSPFAVHVSMRALRRAATLDHNGVLHQDLRLAERMLPVDFVEGVRALLVDKDNQPRWRWSTLEEVPTEFVDEVFAY</sequence>
<dbReference type="SUPFAM" id="SSF52096">
    <property type="entry name" value="ClpP/crotonase"/>
    <property type="match status" value="1"/>
</dbReference>
<dbReference type="EMBL" id="RQYT01000018">
    <property type="protein sequence ID" value="RRD49339.1"/>
    <property type="molecule type" value="Genomic_DNA"/>
</dbReference>
<name>A0A3P1WRT9_9ACTN</name>
<accession>A0A3P1WRT9</accession>
<dbReference type="OrthoDB" id="9790967at2"/>
<evidence type="ECO:0000313" key="5">
    <source>
        <dbReference type="EMBL" id="RRD49339.1"/>
    </source>
</evidence>
<dbReference type="CDD" id="cd06558">
    <property type="entry name" value="crotonase-like"/>
    <property type="match status" value="1"/>
</dbReference>
<dbReference type="InterPro" id="IPR032259">
    <property type="entry name" value="HIBYL-CoA-H"/>
</dbReference>
<feature type="domain" description="Enoyl-CoA hydratase/isomerase" evidence="4">
    <location>
        <begin position="192"/>
        <end position="303"/>
    </location>
</feature>
<dbReference type="PANTHER" id="PTHR43176">
    <property type="entry name" value="3-HYDROXYISOBUTYRYL-COA HYDROLASE-RELATED"/>
    <property type="match status" value="1"/>
</dbReference>
<evidence type="ECO:0000259" key="4">
    <source>
        <dbReference type="Pfam" id="PF16113"/>
    </source>
</evidence>
<evidence type="ECO:0000256" key="3">
    <source>
        <dbReference type="ARBA" id="ARBA00022801"/>
    </source>
</evidence>
<dbReference type="AlphaFoldDB" id="A0A3P1WRT9"/>
<dbReference type="RefSeq" id="WP_125228083.1">
    <property type="nucleotide sequence ID" value="NZ_RQYT01000018.1"/>
</dbReference>